<dbReference type="Pfam" id="PF09823">
    <property type="entry name" value="DUF2357"/>
    <property type="match status" value="1"/>
</dbReference>
<accession>A0A7X1B8V5</accession>
<dbReference type="EMBL" id="JACHVC010000013">
    <property type="protein sequence ID" value="MBC2607494.1"/>
    <property type="molecule type" value="Genomic_DNA"/>
</dbReference>
<evidence type="ECO:0000313" key="3">
    <source>
        <dbReference type="Proteomes" id="UP000526501"/>
    </source>
</evidence>
<dbReference type="RefSeq" id="WP_185661380.1">
    <property type="nucleotide sequence ID" value="NZ_CAWPOO010000013.1"/>
</dbReference>
<dbReference type="InterPro" id="IPR018633">
    <property type="entry name" value="DUF2357"/>
</dbReference>
<dbReference type="Pfam" id="PF04411">
    <property type="entry name" value="PDDEXK_7"/>
    <property type="match status" value="1"/>
</dbReference>
<dbReference type="Proteomes" id="UP000526501">
    <property type="component" value="Unassembled WGS sequence"/>
</dbReference>
<dbReference type="InterPro" id="IPR007505">
    <property type="entry name" value="PDDEXK_7"/>
</dbReference>
<name>A0A7X1B8V5_9BACT</name>
<gene>
    <name evidence="2" type="ORF">H5P27_15685</name>
</gene>
<evidence type="ECO:0000259" key="1">
    <source>
        <dbReference type="Pfam" id="PF09823"/>
    </source>
</evidence>
<dbReference type="AlphaFoldDB" id="A0A7X1B8V5"/>
<keyword evidence="3" id="KW-1185">Reference proteome</keyword>
<proteinExistence type="predicted"/>
<organism evidence="2 3">
    <name type="scientific">Pelagicoccus albus</name>
    <dbReference type="NCBI Taxonomy" id="415222"/>
    <lineage>
        <taxon>Bacteria</taxon>
        <taxon>Pseudomonadati</taxon>
        <taxon>Verrucomicrobiota</taxon>
        <taxon>Opitutia</taxon>
        <taxon>Puniceicoccales</taxon>
        <taxon>Pelagicoccaceae</taxon>
        <taxon>Pelagicoccus</taxon>
    </lineage>
</organism>
<feature type="domain" description="DUF2357" evidence="1">
    <location>
        <begin position="116"/>
        <end position="359"/>
    </location>
</feature>
<reference evidence="2 3" key="1">
    <citation type="submission" date="2020-07" db="EMBL/GenBank/DDBJ databases">
        <authorList>
            <person name="Feng X."/>
        </authorList>
    </citation>
    <scope>NUCLEOTIDE SEQUENCE [LARGE SCALE GENOMIC DNA]</scope>
    <source>
        <strain evidence="2 3">JCM23202</strain>
    </source>
</reference>
<sequence>MEESFELLAIPLPQEGFFLLAHSKPDLDLSSPEGETAFASLPKNWRARASSHETKRPIQIVENGDSIRIRLLETEHYEWAFETSGENNGLRIESSLKSGKKHLWNERRRKGQLESGQFQVVNHLGFASIQILDPEGETLLTIPLEIVSRKFDFDTEYRSLTEDIAHFCEQLLLNWEAPTSLSFSADTEKQYRLILEQFLFLRNFLTDEKVGRLLEAISRNPHSELRIEREWKPVAAARSSDYLSNPSQMLRSWQRVNGSPRPAEVLDTRKRESYDTDPNRFIKYALHFFRQLCIEVVDTLEAKQGTGATVAQEAADLVKQLDALVSRPFFREICAMTRLPLDNQTLQKREGYREILRAWLLTQAAASLNWTGNEDCYQGDSRDVATLYEYWIFIRLYRLLKELPRMEAIEGKSDDPENFISESNGQIDINLQSGKKSKTRFRWTAPSGEQLNVDLYYERTFKATSEDIATGSYSRQFRPDYTFAIYPSSCKKETDAVQLGKVSYLHFDAKYRAEQITELFGDPNQNEDDSEISDEKLITKATAVYKRGDLLKMHTYNDALRNTIGSYVLYPGTRDTPEKISKFHEIAPGVGALSLKPGNEQSLEALKSFIAEVLDHQADQFSQYRYVSDTSYQAHKEKPDQVEEAQVRYSVARKNAPCVLLWLRASDAQIFREFGFAYCHAVPRGDPARELNLDLSIEIGSEFIPCGGGRREPMQTLGWRAKVRSARFVFKEKLNEFIAAQGLSDKLQPGSVDHYLLFTFSDSRDFPQRDVTEVHKKHRSGNRYMAVTCPWDEILQPHF</sequence>
<evidence type="ECO:0000313" key="2">
    <source>
        <dbReference type="EMBL" id="MBC2607494.1"/>
    </source>
</evidence>
<comment type="caution">
    <text evidence="2">The sequence shown here is derived from an EMBL/GenBank/DDBJ whole genome shotgun (WGS) entry which is preliminary data.</text>
</comment>
<protein>
    <submittedName>
        <fullName evidence="2">DUF2357 domain-containing protein</fullName>
    </submittedName>
</protein>